<comment type="cofactor">
    <cofactor evidence="1">
        <name>(6R)-5,10-methylene-5,6,7,8-tetrahydrofolate</name>
        <dbReference type="ChEBI" id="CHEBI:15636"/>
    </cofactor>
</comment>
<accession>A0A5B1LK66</accession>
<comment type="cofactor">
    <cofactor evidence="8">
        <name>FAD</name>
        <dbReference type="ChEBI" id="CHEBI:57692"/>
    </cofactor>
    <text evidence="8">Binds 1 FAD per subunit.</text>
</comment>
<evidence type="ECO:0000256" key="6">
    <source>
        <dbReference type="ARBA" id="ARBA00022991"/>
    </source>
</evidence>
<dbReference type="Pfam" id="PF03441">
    <property type="entry name" value="FAD_binding_7"/>
    <property type="match status" value="1"/>
</dbReference>
<dbReference type="PANTHER" id="PTHR11455:SF9">
    <property type="entry name" value="CRYPTOCHROME CIRCADIAN CLOCK 5 ISOFORM X1"/>
    <property type="match status" value="1"/>
</dbReference>
<keyword evidence="4 8" id="KW-0285">Flavoprotein</keyword>
<evidence type="ECO:0000313" key="11">
    <source>
        <dbReference type="EMBL" id="KAA1420953.1"/>
    </source>
</evidence>
<dbReference type="GO" id="GO:0071949">
    <property type="term" value="F:FAD binding"/>
    <property type="evidence" value="ECO:0007669"/>
    <property type="project" value="TreeGrafter"/>
</dbReference>
<dbReference type="GO" id="GO:0009416">
    <property type="term" value="P:response to light stimulus"/>
    <property type="evidence" value="ECO:0007669"/>
    <property type="project" value="TreeGrafter"/>
</dbReference>
<dbReference type="InterPro" id="IPR036134">
    <property type="entry name" value="Crypto/Photolyase_FAD-like_sf"/>
</dbReference>
<dbReference type="InterPro" id="IPR014729">
    <property type="entry name" value="Rossmann-like_a/b/a_fold"/>
</dbReference>
<evidence type="ECO:0000313" key="12">
    <source>
        <dbReference type="Proteomes" id="UP000325003"/>
    </source>
</evidence>
<evidence type="ECO:0000256" key="1">
    <source>
        <dbReference type="ARBA" id="ARBA00001932"/>
    </source>
</evidence>
<dbReference type="GO" id="GO:0000719">
    <property type="term" value="P:photoreactive repair"/>
    <property type="evidence" value="ECO:0007669"/>
    <property type="project" value="UniProtKB-ARBA"/>
</dbReference>
<feature type="binding site" evidence="8">
    <location>
        <begin position="358"/>
        <end position="360"/>
    </location>
    <ligand>
        <name>FAD</name>
        <dbReference type="ChEBI" id="CHEBI:57692"/>
    </ligand>
</feature>
<comment type="caution">
    <text evidence="11">The sequence shown here is derived from an EMBL/GenBank/DDBJ whole genome shotgun (WGS) entry which is preliminary data.</text>
</comment>
<reference evidence="11 12" key="2">
    <citation type="submission" date="2019-09" db="EMBL/GenBank/DDBJ databases">
        <authorList>
            <person name="Jin C."/>
        </authorList>
    </citation>
    <scope>NUCLEOTIDE SEQUENCE [LARGE SCALE GENOMIC DNA]</scope>
    <source>
        <strain evidence="11 12">BN130099</strain>
    </source>
</reference>
<sequence>MRTAILWLRRDLRVGDHPALVAAAEDGAVLPLFVRDPRLARAGEARSARLEASLAAWDAASDGALVVRAGDPVAVVAQVAAEVGAGSVHVSREFTPHASSRDNRVARSLDQYGVSLVAGGTPYAVAPGTVLTGGGTSYRVFTPFARAWREQLIEPPFARPASLRWRRTVDSDGLDAGLVERGRSFGPVGEEAALEQWHRFLDEGLHDYADHRDRPDLDGTSRLSIHLKHGEIHPRTLLADLRRGRRGQTEGARRFIDEIAWREFYADVLWHRPDSAWGDLRGELATMRYDGGRSTEELVDAWREGRTGFPLVDAGMRQLLETGWMHNRVRMVTASFLVKDLHVWWPVGARHFLDHLADGDLASNNHGWQWVAGTGTDASPYFRVFNPVSQGKRFDPDGDYVRRWVPELRHLPGSAVHEPWRHDEGYAHDYPKPIVDHDEERREALDRYQQARGTS</sequence>
<evidence type="ECO:0000256" key="3">
    <source>
        <dbReference type="ARBA" id="ARBA00014046"/>
    </source>
</evidence>
<evidence type="ECO:0000259" key="10">
    <source>
        <dbReference type="PROSITE" id="PS51645"/>
    </source>
</evidence>
<dbReference type="EC" id="4.1.99.3" evidence="2"/>
<dbReference type="PRINTS" id="PR00147">
    <property type="entry name" value="DNAPHOTLYASE"/>
</dbReference>
<comment type="similarity">
    <text evidence="9">Belongs to the DNA photolyase family.</text>
</comment>
<evidence type="ECO:0000256" key="5">
    <source>
        <dbReference type="ARBA" id="ARBA00022827"/>
    </source>
</evidence>
<dbReference type="Gene3D" id="1.10.579.10">
    <property type="entry name" value="DNA Cyclobutane Dipyrimidine Photolyase, subunit A, domain 3"/>
    <property type="match status" value="1"/>
</dbReference>
<feature type="binding site" evidence="8">
    <location>
        <begin position="220"/>
        <end position="224"/>
    </location>
    <ligand>
        <name>FAD</name>
        <dbReference type="ChEBI" id="CHEBI:57692"/>
    </ligand>
</feature>
<name>A0A5B1LK66_9ACTN</name>
<keyword evidence="5 8" id="KW-0274">FAD</keyword>
<dbReference type="InterPro" id="IPR002081">
    <property type="entry name" value="Cryptochrome/DNA_photolyase_1"/>
</dbReference>
<dbReference type="EMBL" id="VUJV01000001">
    <property type="protein sequence ID" value="KAA1420953.1"/>
    <property type="molecule type" value="Genomic_DNA"/>
</dbReference>
<dbReference type="AlphaFoldDB" id="A0A5B1LK66"/>
<feature type="domain" description="Photolyase/cryptochrome alpha/beta" evidence="10">
    <location>
        <begin position="2"/>
        <end position="124"/>
    </location>
</feature>
<dbReference type="SUPFAM" id="SSF48173">
    <property type="entry name" value="Cryptochrome/photolyase FAD-binding domain"/>
    <property type="match status" value="1"/>
</dbReference>
<gene>
    <name evidence="11" type="ORF">F0U44_01005</name>
</gene>
<dbReference type="SUPFAM" id="SSF52425">
    <property type="entry name" value="Cryptochrome/photolyase, N-terminal domain"/>
    <property type="match status" value="1"/>
</dbReference>
<keyword evidence="6 9" id="KW-0157">Chromophore</keyword>
<evidence type="ECO:0000256" key="4">
    <source>
        <dbReference type="ARBA" id="ARBA00022630"/>
    </source>
</evidence>
<dbReference type="PROSITE" id="PS51645">
    <property type="entry name" value="PHR_CRY_ALPHA_BETA"/>
    <property type="match status" value="1"/>
</dbReference>
<dbReference type="PANTHER" id="PTHR11455">
    <property type="entry name" value="CRYPTOCHROME"/>
    <property type="match status" value="1"/>
</dbReference>
<keyword evidence="11" id="KW-0456">Lyase</keyword>
<evidence type="ECO:0000256" key="2">
    <source>
        <dbReference type="ARBA" id="ARBA00013149"/>
    </source>
</evidence>
<evidence type="ECO:0000256" key="8">
    <source>
        <dbReference type="PIRSR" id="PIRSR602081-1"/>
    </source>
</evidence>
<dbReference type="RefSeq" id="WP_149726413.1">
    <property type="nucleotide sequence ID" value="NZ_VUJV01000001.1"/>
</dbReference>
<dbReference type="InterPro" id="IPR005101">
    <property type="entry name" value="Cryptochr/Photolyase_FAD-bd"/>
</dbReference>
<dbReference type="InterPro" id="IPR006050">
    <property type="entry name" value="DNA_photolyase_N"/>
</dbReference>
<dbReference type="GO" id="GO:0003677">
    <property type="term" value="F:DNA binding"/>
    <property type="evidence" value="ECO:0007669"/>
    <property type="project" value="TreeGrafter"/>
</dbReference>
<dbReference type="FunFam" id="1.10.579.10:FF:000003">
    <property type="entry name" value="Deoxyribodipyrimidine photo-lyase"/>
    <property type="match status" value="1"/>
</dbReference>
<organism evidence="11 12">
    <name type="scientific">Nocardioides humilatus</name>
    <dbReference type="NCBI Taxonomy" id="2607660"/>
    <lineage>
        <taxon>Bacteria</taxon>
        <taxon>Bacillati</taxon>
        <taxon>Actinomycetota</taxon>
        <taxon>Actinomycetes</taxon>
        <taxon>Propionibacteriales</taxon>
        <taxon>Nocardioidaceae</taxon>
        <taxon>Nocardioides</taxon>
    </lineage>
</organism>
<dbReference type="GO" id="GO:0003904">
    <property type="term" value="F:deoxyribodipyrimidine photo-lyase activity"/>
    <property type="evidence" value="ECO:0007669"/>
    <property type="project" value="UniProtKB-EC"/>
</dbReference>
<evidence type="ECO:0000256" key="7">
    <source>
        <dbReference type="ARBA" id="ARBA00033999"/>
    </source>
</evidence>
<dbReference type="Gene3D" id="1.25.40.80">
    <property type="match status" value="1"/>
</dbReference>
<dbReference type="Pfam" id="PF00875">
    <property type="entry name" value="DNA_photolyase"/>
    <property type="match status" value="1"/>
</dbReference>
<proteinExistence type="inferred from homology"/>
<evidence type="ECO:0000256" key="9">
    <source>
        <dbReference type="RuleBase" id="RU004182"/>
    </source>
</evidence>
<dbReference type="Proteomes" id="UP000325003">
    <property type="component" value="Unassembled WGS sequence"/>
</dbReference>
<feature type="binding site" evidence="8">
    <location>
        <begin position="258"/>
        <end position="265"/>
    </location>
    <ligand>
        <name>FAD</name>
        <dbReference type="ChEBI" id="CHEBI:57692"/>
    </ligand>
</feature>
<protein>
    <recommendedName>
        <fullName evidence="3">Deoxyribodipyrimidine photo-lyase</fullName>
        <ecNumber evidence="2">4.1.99.3</ecNumber>
    </recommendedName>
</protein>
<feature type="binding site" evidence="8">
    <location>
        <position position="255"/>
    </location>
    <ligand>
        <name>FAD</name>
        <dbReference type="ChEBI" id="CHEBI:57692"/>
    </ligand>
</feature>
<dbReference type="PROSITE" id="PS00394">
    <property type="entry name" value="DNA_PHOTOLYASES_1_1"/>
    <property type="match status" value="1"/>
</dbReference>
<comment type="catalytic activity">
    <reaction evidence="7">
        <text>cyclobutadipyrimidine (in DNA) = 2 pyrimidine residues (in DNA).</text>
        <dbReference type="EC" id="4.1.99.3"/>
    </reaction>
</comment>
<dbReference type="InterPro" id="IPR036155">
    <property type="entry name" value="Crypto/Photolyase_N_sf"/>
</dbReference>
<keyword evidence="12" id="KW-1185">Reference proteome</keyword>
<feature type="binding site" evidence="8">
    <location>
        <position position="208"/>
    </location>
    <ligand>
        <name>FAD</name>
        <dbReference type="ChEBI" id="CHEBI:57692"/>
    </ligand>
</feature>
<reference evidence="11 12" key="1">
    <citation type="submission" date="2019-09" db="EMBL/GenBank/DDBJ databases">
        <title>Nocardioides panacisoli sp. nov., isolated from the soil of a ginseng field.</title>
        <authorList>
            <person name="Cho C."/>
        </authorList>
    </citation>
    <scope>NUCLEOTIDE SEQUENCE [LARGE SCALE GENOMIC DNA]</scope>
    <source>
        <strain evidence="11 12">BN130099</strain>
    </source>
</reference>
<dbReference type="Gene3D" id="3.40.50.620">
    <property type="entry name" value="HUPs"/>
    <property type="match status" value="1"/>
</dbReference>
<dbReference type="InterPro" id="IPR018394">
    <property type="entry name" value="DNA_photolyase_1_CS_C"/>
</dbReference>